<evidence type="ECO:0000256" key="2">
    <source>
        <dbReference type="PROSITE-ProRule" id="PRU00191"/>
    </source>
</evidence>
<evidence type="ECO:0000256" key="1">
    <source>
        <dbReference type="ARBA" id="ARBA00022999"/>
    </source>
</evidence>
<dbReference type="Gene3D" id="2.30.29.30">
    <property type="entry name" value="Pleckstrin-homology domain (PH domain)/Phosphotyrosine-binding domain (PTB)"/>
    <property type="match status" value="2"/>
</dbReference>
<dbReference type="EMBL" id="VCAZ01000238">
    <property type="protein sequence ID" value="TTM04441.1"/>
    <property type="molecule type" value="Genomic_DNA"/>
</dbReference>
<name>A0A556VCQ6_BAGYA</name>
<dbReference type="SUPFAM" id="SSF50729">
    <property type="entry name" value="PH domain-like"/>
    <property type="match status" value="1"/>
</dbReference>
<dbReference type="PROSITE" id="PS50001">
    <property type="entry name" value="SH2"/>
    <property type="match status" value="1"/>
</dbReference>
<dbReference type="InterPro" id="IPR036860">
    <property type="entry name" value="SH2_dom_sf"/>
</dbReference>
<dbReference type="Pfam" id="PF00017">
    <property type="entry name" value="SH2"/>
    <property type="match status" value="1"/>
</dbReference>
<sequence>METPRRAPRTKSQLPPCYYEGFLEKRSFKDKIGRKFWASLCGNCLFFYNHSKDSNAPSLETRELWKGFIISVVKLLVPTTLNLLPGQIHMLKEAVDKEIERLKENMEKSASAKASITVATTEPGNYLSILSEMPAVPREEAQVLLEKNKDKGNLLLRPSQHGSAFAVTTRQEFNGPVFRHYRVTRIPKGGFAIDWRIQQIGTFLYKEVTWLSVSGKCVINLINHRSRIQITHIPISCTSLHDVIIYLMEKTGVFKPLVLEHMYEESIDEEDVPPIVKPRNPVKPLVPLESMPDLLIGPNGALLPPASRPRSASVTPDDYKPKWSPPPMAVRYKSME</sequence>
<keyword evidence="6" id="KW-1185">Reference proteome</keyword>
<organism evidence="5 6">
    <name type="scientific">Bagarius yarrelli</name>
    <name type="common">Goonch</name>
    <name type="synonym">Bagrus yarrelli</name>
    <dbReference type="NCBI Taxonomy" id="175774"/>
    <lineage>
        <taxon>Eukaryota</taxon>
        <taxon>Metazoa</taxon>
        <taxon>Chordata</taxon>
        <taxon>Craniata</taxon>
        <taxon>Vertebrata</taxon>
        <taxon>Euteleostomi</taxon>
        <taxon>Actinopterygii</taxon>
        <taxon>Neopterygii</taxon>
        <taxon>Teleostei</taxon>
        <taxon>Ostariophysi</taxon>
        <taxon>Siluriformes</taxon>
        <taxon>Sisoridae</taxon>
        <taxon>Sisorinae</taxon>
        <taxon>Bagarius</taxon>
    </lineage>
</organism>
<evidence type="ECO:0000256" key="3">
    <source>
        <dbReference type="SAM" id="MobiDB-lite"/>
    </source>
</evidence>
<dbReference type="Gene3D" id="3.30.505.10">
    <property type="entry name" value="SH2 domain"/>
    <property type="match status" value="1"/>
</dbReference>
<evidence type="ECO:0000313" key="5">
    <source>
        <dbReference type="EMBL" id="TTM04441.1"/>
    </source>
</evidence>
<accession>A0A556VCQ6</accession>
<dbReference type="Proteomes" id="UP000319801">
    <property type="component" value="Unassembled WGS sequence"/>
</dbReference>
<dbReference type="AlphaFoldDB" id="A0A556VCQ6"/>
<dbReference type="InterPro" id="IPR039111">
    <property type="entry name" value="STAP1/STAP2"/>
</dbReference>
<dbReference type="OrthoDB" id="6086001at2759"/>
<dbReference type="PANTHER" id="PTHR16186">
    <property type="entry name" value="SIGNAL-TRANSDUCING ADAPTOR PROTEIN-RELATED"/>
    <property type="match status" value="1"/>
</dbReference>
<evidence type="ECO:0000259" key="4">
    <source>
        <dbReference type="PROSITE" id="PS50001"/>
    </source>
</evidence>
<dbReference type="PANTHER" id="PTHR16186:SF11">
    <property type="entry name" value="SIGNAL-TRANSDUCING ADAPTOR PROTEIN 2"/>
    <property type="match status" value="1"/>
</dbReference>
<dbReference type="SUPFAM" id="SSF55550">
    <property type="entry name" value="SH2 domain"/>
    <property type="match status" value="1"/>
</dbReference>
<proteinExistence type="predicted"/>
<feature type="domain" description="SH2" evidence="4">
    <location>
        <begin position="125"/>
        <end position="203"/>
    </location>
</feature>
<keyword evidence="1 2" id="KW-0727">SH2 domain</keyword>
<evidence type="ECO:0000313" key="6">
    <source>
        <dbReference type="Proteomes" id="UP000319801"/>
    </source>
</evidence>
<dbReference type="InterPro" id="IPR011993">
    <property type="entry name" value="PH-like_dom_sf"/>
</dbReference>
<gene>
    <name evidence="5" type="ORF">Baya_15818</name>
</gene>
<reference evidence="5 6" key="1">
    <citation type="journal article" date="2019" name="Genome Biol. Evol.">
        <title>Whole-Genome Sequencing of the Giant Devil Catfish, Bagarius yarrelli.</title>
        <authorList>
            <person name="Jiang W."/>
            <person name="Lv Y."/>
            <person name="Cheng L."/>
            <person name="Yang K."/>
            <person name="Chao B."/>
            <person name="Wang X."/>
            <person name="Li Y."/>
            <person name="Pan X."/>
            <person name="You X."/>
            <person name="Zhang Y."/>
            <person name="Yang J."/>
            <person name="Li J."/>
            <person name="Zhang X."/>
            <person name="Liu S."/>
            <person name="Sun C."/>
            <person name="Yang J."/>
            <person name="Shi Q."/>
        </authorList>
    </citation>
    <scope>NUCLEOTIDE SEQUENCE [LARGE SCALE GENOMIC DNA]</scope>
    <source>
        <strain evidence="5">JWS20170419001</strain>
        <tissue evidence="5">Muscle</tissue>
    </source>
</reference>
<dbReference type="InterPro" id="IPR000980">
    <property type="entry name" value="SH2"/>
</dbReference>
<comment type="caution">
    <text evidence="5">The sequence shown here is derived from an EMBL/GenBank/DDBJ whole genome shotgun (WGS) entry which is preliminary data.</text>
</comment>
<dbReference type="GO" id="GO:0035591">
    <property type="term" value="F:signaling adaptor activity"/>
    <property type="evidence" value="ECO:0007669"/>
    <property type="project" value="InterPro"/>
</dbReference>
<feature type="region of interest" description="Disordered" evidence="3">
    <location>
        <begin position="301"/>
        <end position="336"/>
    </location>
</feature>
<protein>
    <submittedName>
        <fullName evidence="5">Signal-transducing adaptor protein 2</fullName>
    </submittedName>
</protein>